<comment type="similarity">
    <text evidence="1 6">Belongs to the zinc-containing alcohol dehydrogenase family.</text>
</comment>
<evidence type="ECO:0000313" key="8">
    <source>
        <dbReference type="EMBL" id="GAA1520066.1"/>
    </source>
</evidence>
<evidence type="ECO:0000256" key="1">
    <source>
        <dbReference type="ARBA" id="ARBA00008072"/>
    </source>
</evidence>
<dbReference type="Gene3D" id="3.40.50.720">
    <property type="entry name" value="NAD(P)-binding Rossmann-like Domain"/>
    <property type="match status" value="1"/>
</dbReference>
<dbReference type="SUPFAM" id="SSF50129">
    <property type="entry name" value="GroES-like"/>
    <property type="match status" value="2"/>
</dbReference>
<feature type="domain" description="Enoyl reductase (ER)" evidence="7">
    <location>
        <begin position="14"/>
        <end position="357"/>
    </location>
</feature>
<dbReference type="Proteomes" id="UP001501470">
    <property type="component" value="Unassembled WGS sequence"/>
</dbReference>
<protein>
    <submittedName>
        <fullName evidence="8">Zn-dependent alcohol dehydrogenase</fullName>
    </submittedName>
</protein>
<dbReference type="Pfam" id="PF08240">
    <property type="entry name" value="ADH_N"/>
    <property type="match status" value="1"/>
</dbReference>
<dbReference type="Gene3D" id="3.90.180.10">
    <property type="entry name" value="Medium-chain alcohol dehydrogenases, catalytic domain"/>
    <property type="match status" value="1"/>
</dbReference>
<keyword evidence="9" id="KW-1185">Reference proteome</keyword>
<dbReference type="SMART" id="SM00829">
    <property type="entry name" value="PKS_ER"/>
    <property type="match status" value="1"/>
</dbReference>
<dbReference type="InterPro" id="IPR013154">
    <property type="entry name" value="ADH-like_N"/>
</dbReference>
<organism evidence="8 9">
    <name type="scientific">Dactylosporangium maewongense</name>
    <dbReference type="NCBI Taxonomy" id="634393"/>
    <lineage>
        <taxon>Bacteria</taxon>
        <taxon>Bacillati</taxon>
        <taxon>Actinomycetota</taxon>
        <taxon>Actinomycetes</taxon>
        <taxon>Micromonosporales</taxon>
        <taxon>Micromonosporaceae</taxon>
        <taxon>Dactylosporangium</taxon>
    </lineage>
</organism>
<gene>
    <name evidence="8" type="ORF">GCM10009827_039460</name>
</gene>
<evidence type="ECO:0000256" key="5">
    <source>
        <dbReference type="ARBA" id="ARBA00023027"/>
    </source>
</evidence>
<dbReference type="InterPro" id="IPR013149">
    <property type="entry name" value="ADH-like_C"/>
</dbReference>
<dbReference type="RefSeq" id="WP_344503440.1">
    <property type="nucleotide sequence ID" value="NZ_BAAAQD010000007.1"/>
</dbReference>
<keyword evidence="4" id="KW-0560">Oxidoreductase</keyword>
<dbReference type="PANTHER" id="PTHR43880">
    <property type="entry name" value="ALCOHOL DEHYDROGENASE"/>
    <property type="match status" value="1"/>
</dbReference>
<reference evidence="9" key="1">
    <citation type="journal article" date="2019" name="Int. J. Syst. Evol. Microbiol.">
        <title>The Global Catalogue of Microorganisms (GCM) 10K type strain sequencing project: providing services to taxonomists for standard genome sequencing and annotation.</title>
        <authorList>
            <consortium name="The Broad Institute Genomics Platform"/>
            <consortium name="The Broad Institute Genome Sequencing Center for Infectious Disease"/>
            <person name="Wu L."/>
            <person name="Ma J."/>
        </authorList>
    </citation>
    <scope>NUCLEOTIDE SEQUENCE [LARGE SCALE GENOMIC DNA]</scope>
    <source>
        <strain evidence="9">JCM 15933</strain>
    </source>
</reference>
<evidence type="ECO:0000256" key="2">
    <source>
        <dbReference type="ARBA" id="ARBA00022723"/>
    </source>
</evidence>
<proteinExistence type="inferred from homology"/>
<accession>A0ABP4LAW5</accession>
<dbReference type="EMBL" id="BAAAQD010000007">
    <property type="protein sequence ID" value="GAA1520066.1"/>
    <property type="molecule type" value="Genomic_DNA"/>
</dbReference>
<keyword evidence="3 6" id="KW-0862">Zinc</keyword>
<dbReference type="PROSITE" id="PS00059">
    <property type="entry name" value="ADH_ZINC"/>
    <property type="match status" value="1"/>
</dbReference>
<sequence length="359" mass="36398">MTSALVLRAVDGPASVEDVVLNPVGPSQVRVRLAAAGVCHSDLSLANGTLRQPFPVVLGHEGAGVVVEVGSSVSDISVGDHVVLNWSPPCRSCWFCSAGEPYLCSHADDARGVPYARTALGDDLYAGLGTGAFATETVIGAHACIPVPADIPLEEAALLGCAVLTGVGAVLNSARVRSGESVVVIGLGGVGLAALQGARIAGASTVIAVDASPSKSSLALSLGATHFLAPGPSLAKEVRALTSGRGADHAIECVGRAATIRAAWSVTRRGGRATVLGLGSSTDEVTFNALEVAYFARTLTGCMYGSTDPAVDVPVLLSHYRSGALNLAALVTDHVSLAEVPAAFDRMRSGVGARTLVRF</sequence>
<evidence type="ECO:0000259" key="7">
    <source>
        <dbReference type="SMART" id="SM00829"/>
    </source>
</evidence>
<evidence type="ECO:0000256" key="6">
    <source>
        <dbReference type="RuleBase" id="RU361277"/>
    </source>
</evidence>
<comment type="caution">
    <text evidence="8">The sequence shown here is derived from an EMBL/GenBank/DDBJ whole genome shotgun (WGS) entry which is preliminary data.</text>
</comment>
<dbReference type="InterPro" id="IPR036291">
    <property type="entry name" value="NAD(P)-bd_dom_sf"/>
</dbReference>
<dbReference type="Pfam" id="PF00107">
    <property type="entry name" value="ADH_zinc_N"/>
    <property type="match status" value="1"/>
</dbReference>
<evidence type="ECO:0000256" key="4">
    <source>
        <dbReference type="ARBA" id="ARBA00023002"/>
    </source>
</evidence>
<comment type="cofactor">
    <cofactor evidence="6">
        <name>Zn(2+)</name>
        <dbReference type="ChEBI" id="CHEBI:29105"/>
    </cofactor>
</comment>
<keyword evidence="2 6" id="KW-0479">Metal-binding</keyword>
<evidence type="ECO:0000313" key="9">
    <source>
        <dbReference type="Proteomes" id="UP001501470"/>
    </source>
</evidence>
<evidence type="ECO:0000256" key="3">
    <source>
        <dbReference type="ARBA" id="ARBA00022833"/>
    </source>
</evidence>
<dbReference type="SUPFAM" id="SSF51735">
    <property type="entry name" value="NAD(P)-binding Rossmann-fold domains"/>
    <property type="match status" value="1"/>
</dbReference>
<dbReference type="PANTHER" id="PTHR43880:SF12">
    <property type="entry name" value="ALCOHOL DEHYDROGENASE CLASS-3"/>
    <property type="match status" value="1"/>
</dbReference>
<keyword evidence="5" id="KW-0520">NAD</keyword>
<dbReference type="InterPro" id="IPR011032">
    <property type="entry name" value="GroES-like_sf"/>
</dbReference>
<dbReference type="InterPro" id="IPR020843">
    <property type="entry name" value="ER"/>
</dbReference>
<dbReference type="InterPro" id="IPR002328">
    <property type="entry name" value="ADH_Zn_CS"/>
</dbReference>
<name>A0ABP4LAW5_9ACTN</name>